<proteinExistence type="predicted"/>
<sequence length="99" mass="11252">MYRLLPAFDHIWRTGLWNKILKLGKQGKIFLVIQNWNSNFEPTVSLNCLLSLSPPLLSLSLSLSLSPLSHYLSYISLYLSLVSLSLYLSLSLSLSLFHL</sequence>
<comment type="caution">
    <text evidence="2">The sequence shown here is derived from an EMBL/GenBank/DDBJ whole genome shotgun (WGS) entry which is preliminary data.</text>
</comment>
<evidence type="ECO:0000313" key="2">
    <source>
        <dbReference type="EMBL" id="KAH3885624.1"/>
    </source>
</evidence>
<evidence type="ECO:0000313" key="3">
    <source>
        <dbReference type="Proteomes" id="UP000828390"/>
    </source>
</evidence>
<feature type="transmembrane region" description="Helical" evidence="1">
    <location>
        <begin position="77"/>
        <end position="97"/>
    </location>
</feature>
<organism evidence="2 3">
    <name type="scientific">Dreissena polymorpha</name>
    <name type="common">Zebra mussel</name>
    <name type="synonym">Mytilus polymorpha</name>
    <dbReference type="NCBI Taxonomy" id="45954"/>
    <lineage>
        <taxon>Eukaryota</taxon>
        <taxon>Metazoa</taxon>
        <taxon>Spiralia</taxon>
        <taxon>Lophotrochozoa</taxon>
        <taxon>Mollusca</taxon>
        <taxon>Bivalvia</taxon>
        <taxon>Autobranchia</taxon>
        <taxon>Heteroconchia</taxon>
        <taxon>Euheterodonta</taxon>
        <taxon>Imparidentia</taxon>
        <taxon>Neoheterodontei</taxon>
        <taxon>Myida</taxon>
        <taxon>Dreissenoidea</taxon>
        <taxon>Dreissenidae</taxon>
        <taxon>Dreissena</taxon>
    </lineage>
</organism>
<keyword evidence="3" id="KW-1185">Reference proteome</keyword>
<evidence type="ECO:0000256" key="1">
    <source>
        <dbReference type="SAM" id="Phobius"/>
    </source>
</evidence>
<keyword evidence="1" id="KW-0472">Membrane</keyword>
<name>A0A9D4N1J8_DREPO</name>
<reference evidence="2" key="2">
    <citation type="submission" date="2020-11" db="EMBL/GenBank/DDBJ databases">
        <authorList>
            <person name="McCartney M.A."/>
            <person name="Auch B."/>
            <person name="Kono T."/>
            <person name="Mallez S."/>
            <person name="Becker A."/>
            <person name="Gohl D.M."/>
            <person name="Silverstein K.A.T."/>
            <person name="Koren S."/>
            <person name="Bechman K.B."/>
            <person name="Herman A."/>
            <person name="Abrahante J.E."/>
            <person name="Garbe J."/>
        </authorList>
    </citation>
    <scope>NUCLEOTIDE SEQUENCE</scope>
    <source>
        <strain evidence="2">Duluth1</strain>
        <tissue evidence="2">Whole animal</tissue>
    </source>
</reference>
<keyword evidence="1" id="KW-1133">Transmembrane helix</keyword>
<gene>
    <name evidence="2" type="ORF">DPMN_009619</name>
</gene>
<dbReference type="AlphaFoldDB" id="A0A9D4N1J8"/>
<accession>A0A9D4N1J8</accession>
<dbReference type="EMBL" id="JAIWYP010000001">
    <property type="protein sequence ID" value="KAH3885624.1"/>
    <property type="molecule type" value="Genomic_DNA"/>
</dbReference>
<protein>
    <submittedName>
        <fullName evidence="2">Uncharacterized protein</fullName>
    </submittedName>
</protein>
<dbReference type="Proteomes" id="UP000828390">
    <property type="component" value="Unassembled WGS sequence"/>
</dbReference>
<reference evidence="2" key="1">
    <citation type="journal article" date="2019" name="bioRxiv">
        <title>The Genome of the Zebra Mussel, Dreissena polymorpha: A Resource for Invasive Species Research.</title>
        <authorList>
            <person name="McCartney M.A."/>
            <person name="Auch B."/>
            <person name="Kono T."/>
            <person name="Mallez S."/>
            <person name="Zhang Y."/>
            <person name="Obille A."/>
            <person name="Becker A."/>
            <person name="Abrahante J.E."/>
            <person name="Garbe J."/>
            <person name="Badalamenti J.P."/>
            <person name="Herman A."/>
            <person name="Mangelson H."/>
            <person name="Liachko I."/>
            <person name="Sullivan S."/>
            <person name="Sone E.D."/>
            <person name="Koren S."/>
            <person name="Silverstein K.A.T."/>
            <person name="Beckman K.B."/>
            <person name="Gohl D.M."/>
        </authorList>
    </citation>
    <scope>NUCLEOTIDE SEQUENCE</scope>
    <source>
        <strain evidence="2">Duluth1</strain>
        <tissue evidence="2">Whole animal</tissue>
    </source>
</reference>
<keyword evidence="1" id="KW-0812">Transmembrane</keyword>